<gene>
    <name evidence="11" type="ORF">MFMK1_002084</name>
</gene>
<dbReference type="PANTHER" id="PTHR48090">
    <property type="entry name" value="UNDECAPRENYL-PHOSPHATE 4-DEOXY-4-FORMAMIDO-L-ARABINOSE TRANSFERASE-RELATED"/>
    <property type="match status" value="1"/>
</dbReference>
<evidence type="ECO:0000256" key="3">
    <source>
        <dbReference type="ARBA" id="ARBA00022676"/>
    </source>
</evidence>
<dbReference type="RefSeq" id="WP_366921674.1">
    <property type="nucleotide sequence ID" value="NZ_CP121694.1"/>
</dbReference>
<evidence type="ECO:0000313" key="12">
    <source>
        <dbReference type="Proteomes" id="UP001329915"/>
    </source>
</evidence>
<evidence type="ECO:0000256" key="5">
    <source>
        <dbReference type="ARBA" id="ARBA00022842"/>
    </source>
</evidence>
<protein>
    <recommendedName>
        <fullName evidence="7">Glucosyl-3-phosphoglycerate synthase</fullName>
        <ecNumber evidence="6">2.4.1.266</ecNumber>
    </recommendedName>
</protein>
<proteinExistence type="inferred from homology"/>
<keyword evidence="12" id="KW-1185">Reference proteome</keyword>
<evidence type="ECO:0000256" key="6">
    <source>
        <dbReference type="ARBA" id="ARBA00039022"/>
    </source>
</evidence>
<name>A0AAU0UPW5_9FIRM</name>
<dbReference type="CDD" id="cd04179">
    <property type="entry name" value="DPM_DPG-synthase_like"/>
    <property type="match status" value="1"/>
</dbReference>
<dbReference type="Pfam" id="PF00535">
    <property type="entry name" value="Glycos_transf_2"/>
    <property type="match status" value="1"/>
</dbReference>
<sequence>MKVSVVIPAYNEEKTIGDVVSSAVLIPLVTEVIVVDDGSEDNTAIEATNAGARVISLSNNLGKGGAMMVGVKHSLNSILLFLDADLIGLTQKHVTDLILPVCRGAMDMTVGVFGHGRFATDLAQFFAPFLSGQRAVRREIIEKISDLEVTRFGVEIALTRYASENNLRVQEVELKDLTHVMKEEKLGMVKGLLARLKMYWEIAQYVKKGS</sequence>
<evidence type="ECO:0000256" key="8">
    <source>
        <dbReference type="ARBA" id="ARBA00048689"/>
    </source>
</evidence>
<reference evidence="11 12" key="1">
    <citation type="submission" date="2023-04" db="EMBL/GenBank/DDBJ databases">
        <authorList>
            <person name="Hsu D."/>
        </authorList>
    </citation>
    <scope>NUCLEOTIDE SEQUENCE [LARGE SCALE GENOMIC DNA]</scope>
    <source>
        <strain evidence="11 12">MK1</strain>
    </source>
</reference>
<comment type="similarity">
    <text evidence="2">Belongs to the glycosyltransferase 2 family.</text>
</comment>
<evidence type="ECO:0000256" key="2">
    <source>
        <dbReference type="ARBA" id="ARBA00006739"/>
    </source>
</evidence>
<dbReference type="Gene3D" id="3.90.550.10">
    <property type="entry name" value="Spore Coat Polysaccharide Biosynthesis Protein SpsA, Chain A"/>
    <property type="match status" value="1"/>
</dbReference>
<keyword evidence="3" id="KW-0328">Glycosyltransferase</keyword>
<feature type="domain" description="Glycosyltransferase 2-like" evidence="10">
    <location>
        <begin position="4"/>
        <end position="115"/>
    </location>
</feature>
<dbReference type="InterPro" id="IPR050256">
    <property type="entry name" value="Glycosyltransferase_2"/>
</dbReference>
<comment type="catalytic activity">
    <reaction evidence="8">
        <text>(2R)-3-phosphoglycerate + UDP-alpha-D-glucose = (2R)-2-O-(alpha-D-glucopyranosyl)-3-phospho-glycerate + UDP + H(+)</text>
        <dbReference type="Rhea" id="RHEA:31319"/>
        <dbReference type="ChEBI" id="CHEBI:15378"/>
        <dbReference type="ChEBI" id="CHEBI:58223"/>
        <dbReference type="ChEBI" id="CHEBI:58272"/>
        <dbReference type="ChEBI" id="CHEBI:58885"/>
        <dbReference type="ChEBI" id="CHEBI:62600"/>
        <dbReference type="EC" id="2.4.1.266"/>
    </reaction>
    <physiologicalReaction direction="left-to-right" evidence="8">
        <dbReference type="Rhea" id="RHEA:31320"/>
    </physiologicalReaction>
</comment>
<evidence type="ECO:0000256" key="9">
    <source>
        <dbReference type="ARBA" id="ARBA00048997"/>
    </source>
</evidence>
<keyword evidence="5" id="KW-0460">Magnesium</keyword>
<keyword evidence="4" id="KW-0808">Transferase</keyword>
<dbReference type="SUPFAM" id="SSF53448">
    <property type="entry name" value="Nucleotide-diphospho-sugar transferases"/>
    <property type="match status" value="1"/>
</dbReference>
<dbReference type="AlphaFoldDB" id="A0AAU0UPW5"/>
<evidence type="ECO:0000256" key="1">
    <source>
        <dbReference type="ARBA" id="ARBA00001946"/>
    </source>
</evidence>
<evidence type="ECO:0000256" key="4">
    <source>
        <dbReference type="ARBA" id="ARBA00022679"/>
    </source>
</evidence>
<comment type="cofactor">
    <cofactor evidence="1">
        <name>Mg(2+)</name>
        <dbReference type="ChEBI" id="CHEBI:18420"/>
    </cofactor>
</comment>
<accession>A0AAU0UPW5</accession>
<evidence type="ECO:0000256" key="7">
    <source>
        <dbReference type="ARBA" id="ARBA00040894"/>
    </source>
</evidence>
<dbReference type="InterPro" id="IPR001173">
    <property type="entry name" value="Glyco_trans_2-like"/>
</dbReference>
<comment type="catalytic activity">
    <reaction evidence="9">
        <text>an NDP-alpha-D-glucose + (2R)-3-phosphoglycerate = (2R)-2-O-(alpha-D-glucopyranosyl)-3-phospho-glycerate + a ribonucleoside 5'-diphosphate + H(+)</text>
        <dbReference type="Rhea" id="RHEA:47244"/>
        <dbReference type="ChEBI" id="CHEBI:15378"/>
        <dbReference type="ChEBI" id="CHEBI:57930"/>
        <dbReference type="ChEBI" id="CHEBI:58272"/>
        <dbReference type="ChEBI" id="CHEBI:62600"/>
        <dbReference type="ChEBI" id="CHEBI:76533"/>
        <dbReference type="EC" id="2.4.1.266"/>
    </reaction>
    <physiologicalReaction direction="left-to-right" evidence="9">
        <dbReference type="Rhea" id="RHEA:47245"/>
    </physiologicalReaction>
</comment>
<organism evidence="11 12">
    <name type="scientific">Metallumcola ferriviriculae</name>
    <dbReference type="NCBI Taxonomy" id="3039180"/>
    <lineage>
        <taxon>Bacteria</taxon>
        <taxon>Bacillati</taxon>
        <taxon>Bacillota</taxon>
        <taxon>Clostridia</taxon>
        <taxon>Neomoorellales</taxon>
        <taxon>Desulfitibacteraceae</taxon>
        <taxon>Metallumcola</taxon>
    </lineage>
</organism>
<evidence type="ECO:0000313" key="11">
    <source>
        <dbReference type="EMBL" id="WRO22259.1"/>
    </source>
</evidence>
<dbReference type="GO" id="GO:0016757">
    <property type="term" value="F:glycosyltransferase activity"/>
    <property type="evidence" value="ECO:0007669"/>
    <property type="project" value="UniProtKB-KW"/>
</dbReference>
<dbReference type="InterPro" id="IPR029044">
    <property type="entry name" value="Nucleotide-diphossugar_trans"/>
</dbReference>
<dbReference type="Proteomes" id="UP001329915">
    <property type="component" value="Chromosome"/>
</dbReference>
<dbReference type="PANTHER" id="PTHR48090:SF10">
    <property type="entry name" value="GLUCOSYL-3-PHOSPHOGLYCERATE SYNTHASE"/>
    <property type="match status" value="1"/>
</dbReference>
<dbReference type="EC" id="2.4.1.266" evidence="6"/>
<dbReference type="EMBL" id="CP121694">
    <property type="protein sequence ID" value="WRO22259.1"/>
    <property type="molecule type" value="Genomic_DNA"/>
</dbReference>
<dbReference type="KEGG" id="dbc:MFMK1_002084"/>
<evidence type="ECO:0000259" key="10">
    <source>
        <dbReference type="Pfam" id="PF00535"/>
    </source>
</evidence>